<evidence type="ECO:0000256" key="1">
    <source>
        <dbReference type="SAM" id="MobiDB-lite"/>
    </source>
</evidence>
<proteinExistence type="predicted"/>
<dbReference type="Proteomes" id="UP000747542">
    <property type="component" value="Unassembled WGS sequence"/>
</dbReference>
<organism evidence="3 4">
    <name type="scientific">Homarus americanus</name>
    <name type="common">American lobster</name>
    <dbReference type="NCBI Taxonomy" id="6706"/>
    <lineage>
        <taxon>Eukaryota</taxon>
        <taxon>Metazoa</taxon>
        <taxon>Ecdysozoa</taxon>
        <taxon>Arthropoda</taxon>
        <taxon>Crustacea</taxon>
        <taxon>Multicrustacea</taxon>
        <taxon>Malacostraca</taxon>
        <taxon>Eumalacostraca</taxon>
        <taxon>Eucarida</taxon>
        <taxon>Decapoda</taxon>
        <taxon>Pleocyemata</taxon>
        <taxon>Astacidea</taxon>
        <taxon>Nephropoidea</taxon>
        <taxon>Nephropidae</taxon>
        <taxon>Homarus</taxon>
    </lineage>
</organism>
<dbReference type="EMBL" id="JAHLQT010012946">
    <property type="protein sequence ID" value="KAG7171125.1"/>
    <property type="molecule type" value="Genomic_DNA"/>
</dbReference>
<name>A0A8J5N0T7_HOMAM</name>
<accession>A0A8J5N0T7</accession>
<evidence type="ECO:0000313" key="3">
    <source>
        <dbReference type="EMBL" id="KAG7171125.1"/>
    </source>
</evidence>
<feature type="compositionally biased region" description="Basic and acidic residues" evidence="1">
    <location>
        <begin position="399"/>
        <end position="410"/>
    </location>
</feature>
<feature type="compositionally biased region" description="Basic and acidic residues" evidence="1">
    <location>
        <begin position="563"/>
        <end position="572"/>
    </location>
</feature>
<dbReference type="PANTHER" id="PTHR47163:SF2">
    <property type="entry name" value="SI:DKEY-17M8.2"/>
    <property type="match status" value="1"/>
</dbReference>
<feature type="region of interest" description="Disordered" evidence="1">
    <location>
        <begin position="164"/>
        <end position="188"/>
    </location>
</feature>
<feature type="compositionally biased region" description="Basic residues" evidence="1">
    <location>
        <begin position="285"/>
        <end position="323"/>
    </location>
</feature>
<dbReference type="AlphaFoldDB" id="A0A8J5N0T7"/>
<feature type="compositionally biased region" description="Low complexity" evidence="1">
    <location>
        <begin position="548"/>
        <end position="560"/>
    </location>
</feature>
<feature type="compositionally biased region" description="Basic and acidic residues" evidence="1">
    <location>
        <begin position="164"/>
        <end position="173"/>
    </location>
</feature>
<feature type="compositionally biased region" description="Polar residues" evidence="1">
    <location>
        <begin position="470"/>
        <end position="483"/>
    </location>
</feature>
<feature type="region of interest" description="Disordered" evidence="1">
    <location>
        <begin position="254"/>
        <end position="572"/>
    </location>
</feature>
<reference evidence="3" key="1">
    <citation type="journal article" date="2021" name="Sci. Adv.">
        <title>The American lobster genome reveals insights on longevity, neural, and immune adaptations.</title>
        <authorList>
            <person name="Polinski J.M."/>
            <person name="Zimin A.V."/>
            <person name="Clark K.F."/>
            <person name="Kohn A.B."/>
            <person name="Sadowski N."/>
            <person name="Timp W."/>
            <person name="Ptitsyn A."/>
            <person name="Khanna P."/>
            <person name="Romanova D.Y."/>
            <person name="Williams P."/>
            <person name="Greenwood S.J."/>
            <person name="Moroz L.L."/>
            <person name="Walt D.R."/>
            <person name="Bodnar A.G."/>
        </authorList>
    </citation>
    <scope>NUCLEOTIDE SEQUENCE</scope>
    <source>
        <strain evidence="3">GMGI-L3</strain>
    </source>
</reference>
<evidence type="ECO:0000313" key="4">
    <source>
        <dbReference type="Proteomes" id="UP000747542"/>
    </source>
</evidence>
<dbReference type="InterPro" id="IPR024445">
    <property type="entry name" value="Tnp_ISXO2-like"/>
</dbReference>
<dbReference type="Pfam" id="PF12762">
    <property type="entry name" value="DDE_Tnp_IS1595"/>
    <property type="match status" value="1"/>
</dbReference>
<dbReference type="SMART" id="SM01126">
    <property type="entry name" value="DDE_Tnp_IS1595"/>
    <property type="match status" value="1"/>
</dbReference>
<dbReference type="PANTHER" id="PTHR47163">
    <property type="entry name" value="DDE_TNP_IS1595 DOMAIN-CONTAINING PROTEIN"/>
    <property type="match status" value="1"/>
</dbReference>
<feature type="compositionally biased region" description="Basic residues" evidence="1">
    <location>
        <begin position="338"/>
        <end position="397"/>
    </location>
</feature>
<feature type="compositionally biased region" description="Pro residues" evidence="1">
    <location>
        <begin position="272"/>
        <end position="284"/>
    </location>
</feature>
<feature type="domain" description="ISXO2-like transposase" evidence="2">
    <location>
        <begin position="722"/>
        <end position="863"/>
    </location>
</feature>
<feature type="compositionally biased region" description="Low complexity" evidence="1">
    <location>
        <begin position="411"/>
        <end position="451"/>
    </location>
</feature>
<feature type="compositionally biased region" description="Polar residues" evidence="1">
    <location>
        <begin position="519"/>
        <end position="537"/>
    </location>
</feature>
<keyword evidence="4" id="KW-1185">Reference proteome</keyword>
<protein>
    <submittedName>
        <fullName evidence="3">Paternally-expressed 3 protein-like 3</fullName>
    </submittedName>
</protein>
<comment type="caution">
    <text evidence="3">The sequence shown here is derived from an EMBL/GenBank/DDBJ whole genome shotgun (WGS) entry which is preliminary data.</text>
</comment>
<evidence type="ECO:0000259" key="2">
    <source>
        <dbReference type="SMART" id="SM01126"/>
    </source>
</evidence>
<gene>
    <name evidence="3" type="primary">Peg3-L3</name>
    <name evidence="3" type="ORF">Hamer_G013930</name>
</gene>
<dbReference type="InterPro" id="IPR053164">
    <property type="entry name" value="IS1016-like_transposase"/>
</dbReference>
<sequence length="885" mass="101667">MKRCHKKCEKFVQTKPDYQLQEKRAMEELEVFVRHNFSFKEFDYWGQEVFICLLWSKGLSYNTSQVPGSINCTFRILKQLNQKAEVEGIINEKVTEGKVSKVQTPIIDFEGFEELEEEVVLHEIVSLGNSMGLEVDDDDDVEELVEEHSKELSTEELLELHKEQNETLKRSLTSEESGEEEDKEESRIIPAKDLKDAFFCWSKLSKLAEDFHPDVGSVQKAISVFNDNVMNYFWKVQKSSLWNANPVREQMKLPHSSPVTADPHHKRQLTPPGEPTPPESPPHQRPPHQRSPHQRSPHQRSPHQRSPHQRSPHQRPPHQRPPHQRPPARSPHQPSHQRPPHQRSPHQRSPHQRSPHQRSPHQRSPHQRPPHQRPPHQRPPHQRPPHHQRSPHQRSPHQRTPDHLTSDHLTSDTSPATTTPPATTPPAITSPARTTPPAITSTSDQPFTTHHQPPHQRPPHQPPPHQRTHSPATTSPALTSPQLMHQPHLSPADHLTSDHLTTRPPHQHHLTSDHRHQRSLTSDHLTSDHLTMTTSPATHHHSDHHQRSPPAITSPATTSPDHLTSDHLTSDHLTSDHLTSDHLTSDHLTSDHLTMEEECQGCSLNYIDLNHVMGDEDLLRAFLLNHRVVKKFIKCPTCNTVIYPNHARRFVCNKVVYQGRKPNMKKTRCRLNILTLIYWFLIPGISLEQVVFEVGLTQKVVIDCFNVFRVVTCTYCETKCNNLGGPGTIVEIDEIMFGSRKDSLGHAIEGYWVLGGIQRGTRRVFLVIVKDRTEQTLLAAIKRCVLPGTVIITDDWKGYKNLQNEGYEHRTAIHSNKFAESETESTMQNIQRLWRDVKEELPSYGWCWEQLRGHLATIVFRKTFPTPEERLHAFLVASAVMFPTQ</sequence>